<reference evidence="1 2" key="1">
    <citation type="submission" date="2014-01" db="EMBL/GenBank/DDBJ databases">
        <title>Full genme sequencing of cellulolytic bacterium Gynuella sunshinyii YC6258T gen. nov., sp. nov.</title>
        <authorList>
            <person name="Khan H."/>
            <person name="Chung E.J."/>
            <person name="Chung Y.R."/>
        </authorList>
    </citation>
    <scope>NUCLEOTIDE SEQUENCE [LARGE SCALE GENOMIC DNA]</scope>
    <source>
        <strain evidence="1 2">YC6258</strain>
    </source>
</reference>
<dbReference type="Proteomes" id="UP000032266">
    <property type="component" value="Chromosome"/>
</dbReference>
<dbReference type="HOGENOM" id="CLU_1501472_0_0_6"/>
<dbReference type="OrthoDB" id="7058881at2"/>
<protein>
    <submittedName>
        <fullName evidence="1">Uncharacterized protein</fullName>
    </submittedName>
</protein>
<proteinExistence type="predicted"/>
<evidence type="ECO:0000313" key="1">
    <source>
        <dbReference type="EMBL" id="AJQ94128.1"/>
    </source>
</evidence>
<accession>A0A0C5VLA0</accession>
<name>A0A0C5VLA0_9GAMM</name>
<evidence type="ECO:0000313" key="2">
    <source>
        <dbReference type="Proteomes" id="UP000032266"/>
    </source>
</evidence>
<sequence>MYISAKIVFGLILLALAVFGLSACKTAKITKYEHEQSAEFYKNFDFGASTLNAFKADDILLVVDINKATHTSYVAWLGLYSDKAGKSINIERAVIIGDGWEKSQNFNRELVLEAHVPDHELFEFDKGLKLFEVDEDDLKSVVSAGGELSLTVFYDVGSGSESITFILKQKVEKQTVFST</sequence>
<dbReference type="PROSITE" id="PS51257">
    <property type="entry name" value="PROKAR_LIPOPROTEIN"/>
    <property type="match status" value="1"/>
</dbReference>
<keyword evidence="2" id="KW-1185">Reference proteome</keyword>
<organism evidence="1 2">
    <name type="scientific">Gynuella sunshinyii YC6258</name>
    <dbReference type="NCBI Taxonomy" id="1445510"/>
    <lineage>
        <taxon>Bacteria</taxon>
        <taxon>Pseudomonadati</taxon>
        <taxon>Pseudomonadota</taxon>
        <taxon>Gammaproteobacteria</taxon>
        <taxon>Oceanospirillales</taxon>
        <taxon>Saccharospirillaceae</taxon>
        <taxon>Gynuella</taxon>
    </lineage>
</organism>
<dbReference type="AlphaFoldDB" id="A0A0C5VLA0"/>
<dbReference type="KEGG" id="gsn:YC6258_02086"/>
<dbReference type="RefSeq" id="WP_044616727.1">
    <property type="nucleotide sequence ID" value="NZ_CP007142.1"/>
</dbReference>
<gene>
    <name evidence="1" type="ORF">YC6258_02086</name>
</gene>
<dbReference type="EMBL" id="CP007142">
    <property type="protein sequence ID" value="AJQ94128.1"/>
    <property type="molecule type" value="Genomic_DNA"/>
</dbReference>